<evidence type="ECO:0000256" key="9">
    <source>
        <dbReference type="ARBA" id="ARBA00023136"/>
    </source>
</evidence>
<evidence type="ECO:0000256" key="3">
    <source>
        <dbReference type="ARBA" id="ARBA00016864"/>
    </source>
</evidence>
<evidence type="ECO:0000256" key="1">
    <source>
        <dbReference type="ARBA" id="ARBA00004651"/>
    </source>
</evidence>
<feature type="transmembrane region" description="Helical" evidence="10">
    <location>
        <begin position="184"/>
        <end position="205"/>
    </location>
</feature>
<dbReference type="InterPro" id="IPR005672">
    <property type="entry name" value="Phosphate_PstA"/>
</dbReference>
<feature type="transmembrane region" description="Helical" evidence="10">
    <location>
        <begin position="12"/>
        <end position="37"/>
    </location>
</feature>
<dbReference type="InterPro" id="IPR035906">
    <property type="entry name" value="MetI-like_sf"/>
</dbReference>
<evidence type="ECO:0000313" key="12">
    <source>
        <dbReference type="EMBL" id="BDG04007.1"/>
    </source>
</evidence>
<evidence type="ECO:0000256" key="5">
    <source>
        <dbReference type="ARBA" id="ARBA00022475"/>
    </source>
</evidence>
<keyword evidence="5 10" id="KW-1003">Cell membrane</keyword>
<evidence type="ECO:0000259" key="11">
    <source>
        <dbReference type="PROSITE" id="PS50928"/>
    </source>
</evidence>
<organism evidence="12 13">
    <name type="scientific">Anaeromyxobacter oryzae</name>
    <dbReference type="NCBI Taxonomy" id="2918170"/>
    <lineage>
        <taxon>Bacteria</taxon>
        <taxon>Pseudomonadati</taxon>
        <taxon>Myxococcota</taxon>
        <taxon>Myxococcia</taxon>
        <taxon>Myxococcales</taxon>
        <taxon>Cystobacterineae</taxon>
        <taxon>Anaeromyxobacteraceae</taxon>
        <taxon>Anaeromyxobacter</taxon>
    </lineage>
</organism>
<comment type="subcellular location">
    <subcellularLocation>
        <location evidence="1 10">Cell membrane</location>
        <topology evidence="1 10">Multi-pass membrane protein</topology>
    </subcellularLocation>
</comment>
<dbReference type="NCBIfam" id="TIGR00974">
    <property type="entry name" value="3a0107s02c"/>
    <property type="match status" value="1"/>
</dbReference>
<keyword evidence="8 10" id="KW-1133">Transmembrane helix</keyword>
<dbReference type="SUPFAM" id="SSF161098">
    <property type="entry name" value="MetI-like"/>
    <property type="match status" value="1"/>
</dbReference>
<feature type="transmembrane region" description="Helical" evidence="10">
    <location>
        <begin position="103"/>
        <end position="127"/>
    </location>
</feature>
<dbReference type="CDD" id="cd06261">
    <property type="entry name" value="TM_PBP2"/>
    <property type="match status" value="1"/>
</dbReference>
<dbReference type="Pfam" id="PF00528">
    <property type="entry name" value="BPD_transp_1"/>
    <property type="match status" value="1"/>
</dbReference>
<proteinExistence type="inferred from homology"/>
<keyword evidence="6" id="KW-0592">Phosphate transport</keyword>
<protein>
    <recommendedName>
        <fullName evidence="3 10">Phosphate transport system permease protein PstA</fullName>
    </recommendedName>
</protein>
<dbReference type="Gene3D" id="1.10.3720.10">
    <property type="entry name" value="MetI-like"/>
    <property type="match status" value="1"/>
</dbReference>
<keyword evidence="9 10" id="KW-0472">Membrane</keyword>
<sequence length="282" mass="29878">MNRLTWRRTVNVVMIALAGASVLVALVPLASLLWLVVSRGAAGLSWTFFTHLPTPVGEPGGGVGNALLGTLFLVGLASLIGLPLGIGAGVFLAEHGDRPFGRLVRFTAEVLGGVPSIVIGIVAYGLIVVPMRRFSGLAGAIALALLMVPTLARATEELVRLVPGALREASLALGVPEWKTSLRIVLRTALGGIVTAVLLAVARAAGETAPLLFTALNNQYWNFAPDQPTASLTVQIFNYAISPYEDWHQKAWTAALVLLILVGGLNLAARFLMRTSHLREQR</sequence>
<gene>
    <name evidence="12" type="ORF">AMOR_30030</name>
</gene>
<dbReference type="PANTHER" id="PTHR42922:SF1">
    <property type="entry name" value="PHOSPHATE TRANSPORT SYSTEM PERMEASE PROTEIN PSTA"/>
    <property type="match status" value="1"/>
</dbReference>
<dbReference type="PROSITE" id="PS50928">
    <property type="entry name" value="ABC_TM1"/>
    <property type="match status" value="1"/>
</dbReference>
<feature type="domain" description="ABC transmembrane type-1" evidence="11">
    <location>
        <begin position="67"/>
        <end position="269"/>
    </location>
</feature>
<evidence type="ECO:0000313" key="13">
    <source>
        <dbReference type="Proteomes" id="UP001162891"/>
    </source>
</evidence>
<feature type="transmembrane region" description="Helical" evidence="10">
    <location>
        <begin position="66"/>
        <end position="91"/>
    </location>
</feature>
<dbReference type="InterPro" id="IPR000515">
    <property type="entry name" value="MetI-like"/>
</dbReference>
<evidence type="ECO:0000256" key="4">
    <source>
        <dbReference type="ARBA" id="ARBA00022448"/>
    </source>
</evidence>
<keyword evidence="7 10" id="KW-0812">Transmembrane</keyword>
<accession>A0ABM7WWW8</accession>
<dbReference type="RefSeq" id="WP_248352382.1">
    <property type="nucleotide sequence ID" value="NZ_AP025591.1"/>
</dbReference>
<dbReference type="PANTHER" id="PTHR42922">
    <property type="entry name" value="PHOSPHATE TRANSPORT SYSTEM PERMEASE PROTEIN PSTA"/>
    <property type="match status" value="1"/>
</dbReference>
<dbReference type="EMBL" id="AP025591">
    <property type="protein sequence ID" value="BDG04007.1"/>
    <property type="molecule type" value="Genomic_DNA"/>
</dbReference>
<reference evidence="13" key="1">
    <citation type="journal article" date="2022" name="Int. J. Syst. Evol. Microbiol.">
        <title>Anaeromyxobacter oryzae sp. nov., Anaeromyxobacter diazotrophicus sp. nov. and Anaeromyxobacter paludicola sp. nov., isolated from paddy soils.</title>
        <authorList>
            <person name="Itoh H."/>
            <person name="Xu Z."/>
            <person name="Mise K."/>
            <person name="Masuda Y."/>
            <person name="Ushijima N."/>
            <person name="Hayakawa C."/>
            <person name="Shiratori Y."/>
            <person name="Senoo K."/>
        </authorList>
    </citation>
    <scope>NUCLEOTIDE SEQUENCE [LARGE SCALE GENOMIC DNA]</scope>
    <source>
        <strain evidence="13">Red232</strain>
    </source>
</reference>
<keyword evidence="13" id="KW-1185">Reference proteome</keyword>
<evidence type="ECO:0000256" key="6">
    <source>
        <dbReference type="ARBA" id="ARBA00022592"/>
    </source>
</evidence>
<feature type="transmembrane region" description="Helical" evidence="10">
    <location>
        <begin position="251"/>
        <end position="273"/>
    </location>
</feature>
<evidence type="ECO:0000256" key="10">
    <source>
        <dbReference type="RuleBase" id="RU363043"/>
    </source>
</evidence>
<dbReference type="Proteomes" id="UP001162891">
    <property type="component" value="Chromosome"/>
</dbReference>
<comment type="similarity">
    <text evidence="2 10">Belongs to the binding-protein-dependent transport system permease family. CysTW subfamily.</text>
</comment>
<keyword evidence="4" id="KW-0813">Transport</keyword>
<name>A0ABM7WWW8_9BACT</name>
<evidence type="ECO:0000256" key="7">
    <source>
        <dbReference type="ARBA" id="ARBA00022692"/>
    </source>
</evidence>
<dbReference type="InterPro" id="IPR051408">
    <property type="entry name" value="Phosphate_transprt_permease"/>
</dbReference>
<evidence type="ECO:0000256" key="2">
    <source>
        <dbReference type="ARBA" id="ARBA00007069"/>
    </source>
</evidence>
<feature type="transmembrane region" description="Helical" evidence="10">
    <location>
        <begin position="133"/>
        <end position="152"/>
    </location>
</feature>
<evidence type="ECO:0000256" key="8">
    <source>
        <dbReference type="ARBA" id="ARBA00022989"/>
    </source>
</evidence>